<feature type="compositionally biased region" description="Basic and acidic residues" evidence="1">
    <location>
        <begin position="81"/>
        <end position="94"/>
    </location>
</feature>
<name>A0A6G1HUH9_9PEZI</name>
<dbReference type="EMBL" id="ML996697">
    <property type="protein sequence ID" value="KAF2399497.1"/>
    <property type="molecule type" value="Genomic_DNA"/>
</dbReference>
<feature type="compositionally biased region" description="Low complexity" evidence="1">
    <location>
        <begin position="139"/>
        <end position="152"/>
    </location>
</feature>
<sequence length="234" mass="26628">MSHPFRGMGDYAMEDLHRARGGFDAARAQEKLDQRLEELDRRLEVQDRHFQERDRHFQKRDGIFEERNRRFNELGGPMSMHKVDEHGHSREGARRSPTPRSEMPAPPQHLPRRSRRNSYPPGPHGVPTGAPAEPRLEQQHSQTQHRSQTQLRDGTHRDQARAATPVRQASRPVLPTKGRPADARSEARPFARAEGAPGPRSRRHSSGAEGLRSAMRGGAGHGRGPRKRVHFEHE</sequence>
<evidence type="ECO:0000256" key="1">
    <source>
        <dbReference type="SAM" id="MobiDB-lite"/>
    </source>
</evidence>
<organism evidence="2 3">
    <name type="scientific">Trichodelitschia bisporula</name>
    <dbReference type="NCBI Taxonomy" id="703511"/>
    <lineage>
        <taxon>Eukaryota</taxon>
        <taxon>Fungi</taxon>
        <taxon>Dikarya</taxon>
        <taxon>Ascomycota</taxon>
        <taxon>Pezizomycotina</taxon>
        <taxon>Dothideomycetes</taxon>
        <taxon>Dothideomycetes incertae sedis</taxon>
        <taxon>Phaeotrichales</taxon>
        <taxon>Phaeotrichaceae</taxon>
        <taxon>Trichodelitschia</taxon>
    </lineage>
</organism>
<feature type="region of interest" description="Disordered" evidence="1">
    <location>
        <begin position="72"/>
        <end position="234"/>
    </location>
</feature>
<dbReference type="Proteomes" id="UP000799640">
    <property type="component" value="Unassembled WGS sequence"/>
</dbReference>
<reference evidence="2" key="1">
    <citation type="journal article" date="2020" name="Stud. Mycol.">
        <title>101 Dothideomycetes genomes: a test case for predicting lifestyles and emergence of pathogens.</title>
        <authorList>
            <person name="Haridas S."/>
            <person name="Albert R."/>
            <person name="Binder M."/>
            <person name="Bloem J."/>
            <person name="Labutti K."/>
            <person name="Salamov A."/>
            <person name="Andreopoulos B."/>
            <person name="Baker S."/>
            <person name="Barry K."/>
            <person name="Bills G."/>
            <person name="Bluhm B."/>
            <person name="Cannon C."/>
            <person name="Castanera R."/>
            <person name="Culley D."/>
            <person name="Daum C."/>
            <person name="Ezra D."/>
            <person name="Gonzalez J."/>
            <person name="Henrissat B."/>
            <person name="Kuo A."/>
            <person name="Liang C."/>
            <person name="Lipzen A."/>
            <person name="Lutzoni F."/>
            <person name="Magnuson J."/>
            <person name="Mondo S."/>
            <person name="Nolan M."/>
            <person name="Ohm R."/>
            <person name="Pangilinan J."/>
            <person name="Park H.-J."/>
            <person name="Ramirez L."/>
            <person name="Alfaro M."/>
            <person name="Sun H."/>
            <person name="Tritt A."/>
            <person name="Yoshinaga Y."/>
            <person name="Zwiers L.-H."/>
            <person name="Turgeon B."/>
            <person name="Goodwin S."/>
            <person name="Spatafora J."/>
            <person name="Crous P."/>
            <person name="Grigoriev I."/>
        </authorList>
    </citation>
    <scope>NUCLEOTIDE SEQUENCE</scope>
    <source>
        <strain evidence="2">CBS 262.69</strain>
    </source>
</reference>
<feature type="compositionally biased region" description="Basic and acidic residues" evidence="1">
    <location>
        <begin position="179"/>
        <end position="191"/>
    </location>
</feature>
<evidence type="ECO:0000313" key="2">
    <source>
        <dbReference type="EMBL" id="KAF2399497.1"/>
    </source>
</evidence>
<accession>A0A6G1HUH9</accession>
<protein>
    <submittedName>
        <fullName evidence="2">Uncharacterized protein</fullName>
    </submittedName>
</protein>
<evidence type="ECO:0000313" key="3">
    <source>
        <dbReference type="Proteomes" id="UP000799640"/>
    </source>
</evidence>
<dbReference type="AlphaFoldDB" id="A0A6G1HUH9"/>
<gene>
    <name evidence="2" type="ORF">EJ06DRAFT_557312</name>
</gene>
<feature type="compositionally biased region" description="Basic residues" evidence="1">
    <location>
        <begin position="223"/>
        <end position="234"/>
    </location>
</feature>
<proteinExistence type="predicted"/>
<keyword evidence="3" id="KW-1185">Reference proteome</keyword>